<dbReference type="Proteomes" id="UP000250928">
    <property type="component" value="Unassembled WGS sequence"/>
</dbReference>
<dbReference type="AlphaFoldDB" id="A0A657PM53"/>
<protein>
    <recommendedName>
        <fullName evidence="1">Microcin J25-processing protein McjB C-terminal domain-containing protein</fullName>
    </recommendedName>
</protein>
<proteinExistence type="predicted"/>
<dbReference type="EMBL" id="PQCO01000164">
    <property type="protein sequence ID" value="PUE03231.1"/>
    <property type="molecule type" value="Genomic_DNA"/>
</dbReference>
<evidence type="ECO:0000313" key="3">
    <source>
        <dbReference type="Proteomes" id="UP000250928"/>
    </source>
</evidence>
<sequence length="140" mass="16179">MPSLQQRLRFNLSLWLAARILPFRVGQRPLDRVLALAEPVRTGRFHGLPPGYISEHVLRTTRHPWLMRKRRCLRQGLLGYRFLAEAGFCPELHFGVDFRSLRTGDEKAHCWVSLDGVSVVNDRMENMSTVLVHSSKGRME</sequence>
<evidence type="ECO:0000313" key="2">
    <source>
        <dbReference type="EMBL" id="PUE03231.1"/>
    </source>
</evidence>
<accession>A0A657PM53</accession>
<dbReference type="InterPro" id="IPR032708">
    <property type="entry name" value="McjB_C"/>
</dbReference>
<dbReference type="InterPro" id="IPR053521">
    <property type="entry name" value="McjB-like"/>
</dbReference>
<name>A0A657PM53_9GAMM</name>
<dbReference type="NCBIfam" id="NF033537">
    <property type="entry name" value="lasso_biosyn_B2"/>
    <property type="match status" value="1"/>
</dbReference>
<evidence type="ECO:0000259" key="1">
    <source>
        <dbReference type="Pfam" id="PF13471"/>
    </source>
</evidence>
<feature type="domain" description="Microcin J25-processing protein McjB C-terminal" evidence="1">
    <location>
        <begin position="62"/>
        <end position="124"/>
    </location>
</feature>
<organism evidence="2 3">
    <name type="scientific">Candidatus Sedimenticola endophacoides</name>
    <dbReference type="NCBI Taxonomy" id="2548426"/>
    <lineage>
        <taxon>Bacteria</taxon>
        <taxon>Pseudomonadati</taxon>
        <taxon>Pseudomonadota</taxon>
        <taxon>Gammaproteobacteria</taxon>
        <taxon>Chromatiales</taxon>
        <taxon>Sedimenticolaceae</taxon>
        <taxon>Sedimenticola</taxon>
    </lineage>
</organism>
<dbReference type="Pfam" id="PF13471">
    <property type="entry name" value="Transglut_core3"/>
    <property type="match status" value="1"/>
</dbReference>
<gene>
    <name evidence="2" type="ORF">C3L24_04970</name>
</gene>
<comment type="caution">
    <text evidence="2">The sequence shown here is derived from an EMBL/GenBank/DDBJ whole genome shotgun (WGS) entry which is preliminary data.</text>
</comment>
<reference evidence="2 3" key="1">
    <citation type="submission" date="2018-01" db="EMBL/GenBank/DDBJ databases">
        <title>Novel co-symbiosis in the lucinid bivalve Phacoides pectinatus.</title>
        <authorList>
            <person name="Lim S.J."/>
            <person name="Davis B.G."/>
            <person name="Gill D.E."/>
            <person name="Engel A.S."/>
            <person name="Anderson L.C."/>
            <person name="Campbell B.J."/>
        </authorList>
    </citation>
    <scope>NUCLEOTIDE SEQUENCE [LARGE SCALE GENOMIC DNA]</scope>
    <source>
        <strain evidence="2">N3_P5</strain>
    </source>
</reference>